<reference evidence="2 3" key="1">
    <citation type="submission" date="2018-01" db="EMBL/GenBank/DDBJ databases">
        <title>Draft genome sequence of Nonomuraea sp. KC333.</title>
        <authorList>
            <person name="Sahin N."/>
            <person name="Saygin H."/>
            <person name="Ay H."/>
        </authorList>
    </citation>
    <scope>NUCLEOTIDE SEQUENCE [LARGE SCALE GENOMIC DNA]</scope>
    <source>
        <strain evidence="2 3">KC333</strain>
    </source>
</reference>
<gene>
    <name evidence="2" type="ORF">C1J01_15670</name>
</gene>
<name>A0A2W2EXE7_9ACTN</name>
<feature type="region of interest" description="Disordered" evidence="1">
    <location>
        <begin position="1"/>
        <end position="26"/>
    </location>
</feature>
<protein>
    <submittedName>
        <fullName evidence="2">Uncharacterized protein</fullName>
    </submittedName>
</protein>
<organism evidence="2 3">
    <name type="scientific">Nonomuraea aridisoli</name>
    <dbReference type="NCBI Taxonomy" id="2070368"/>
    <lineage>
        <taxon>Bacteria</taxon>
        <taxon>Bacillati</taxon>
        <taxon>Actinomycetota</taxon>
        <taxon>Actinomycetes</taxon>
        <taxon>Streptosporangiales</taxon>
        <taxon>Streptosporangiaceae</taxon>
        <taxon>Nonomuraea</taxon>
    </lineage>
</organism>
<dbReference type="Proteomes" id="UP000249304">
    <property type="component" value="Unassembled WGS sequence"/>
</dbReference>
<evidence type="ECO:0000256" key="1">
    <source>
        <dbReference type="SAM" id="MobiDB-lite"/>
    </source>
</evidence>
<accession>A0A2W2EXE7</accession>
<evidence type="ECO:0000313" key="2">
    <source>
        <dbReference type="EMBL" id="PZG18230.1"/>
    </source>
</evidence>
<sequence length="66" mass="6836">MLVISGGRYGSAQRSTDGVDGRSGGVEGFGDLAGHVQQGMPLQQAHGLGQGRQAILWAAFAVTRPR</sequence>
<keyword evidence="3" id="KW-1185">Reference proteome</keyword>
<dbReference type="EMBL" id="POUD01000055">
    <property type="protein sequence ID" value="PZG18230.1"/>
    <property type="molecule type" value="Genomic_DNA"/>
</dbReference>
<proteinExistence type="predicted"/>
<dbReference type="AlphaFoldDB" id="A0A2W2EXE7"/>
<comment type="caution">
    <text evidence="2">The sequence shown here is derived from an EMBL/GenBank/DDBJ whole genome shotgun (WGS) entry which is preliminary data.</text>
</comment>
<evidence type="ECO:0000313" key="3">
    <source>
        <dbReference type="Proteomes" id="UP000249304"/>
    </source>
</evidence>